<feature type="chain" id="PRO_5045980947" description="SAP domain-containing protein" evidence="1">
    <location>
        <begin position="21"/>
        <end position="874"/>
    </location>
</feature>
<keyword evidence="1" id="KW-0732">Signal</keyword>
<proteinExistence type="predicted"/>
<evidence type="ECO:0000256" key="1">
    <source>
        <dbReference type="SAM" id="SignalP"/>
    </source>
</evidence>
<comment type="caution">
    <text evidence="3">The sequence shown here is derived from an EMBL/GenBank/DDBJ whole genome shotgun (WGS) entry which is preliminary data.</text>
</comment>
<organism evidence="3 4">
    <name type="scientific">Durusdinium trenchii</name>
    <dbReference type="NCBI Taxonomy" id="1381693"/>
    <lineage>
        <taxon>Eukaryota</taxon>
        <taxon>Sar</taxon>
        <taxon>Alveolata</taxon>
        <taxon>Dinophyceae</taxon>
        <taxon>Suessiales</taxon>
        <taxon>Symbiodiniaceae</taxon>
        <taxon>Durusdinium</taxon>
    </lineage>
</organism>
<dbReference type="Proteomes" id="UP001642484">
    <property type="component" value="Unassembled WGS sequence"/>
</dbReference>
<gene>
    <name evidence="3" type="ORF">CCMP2556_LOCUS44104</name>
</gene>
<accession>A0ABP0QXC8</accession>
<dbReference type="InterPro" id="IPR050281">
    <property type="entry name" value="Flavin_monoamine_oxidase"/>
</dbReference>
<dbReference type="InterPro" id="IPR011047">
    <property type="entry name" value="Quinoprotein_ADH-like_sf"/>
</dbReference>
<dbReference type="Pfam" id="PF13360">
    <property type="entry name" value="PQQ_2"/>
    <property type="match status" value="1"/>
</dbReference>
<dbReference type="PANTHER" id="PTHR10742">
    <property type="entry name" value="FLAVIN MONOAMINE OXIDASE"/>
    <property type="match status" value="1"/>
</dbReference>
<evidence type="ECO:0000259" key="2">
    <source>
        <dbReference type="PROSITE" id="PS50800"/>
    </source>
</evidence>
<dbReference type="Gene3D" id="3.50.50.60">
    <property type="entry name" value="FAD/NAD(P)-binding domain"/>
    <property type="match status" value="1"/>
</dbReference>
<feature type="domain" description="SAP" evidence="2">
    <location>
        <begin position="489"/>
        <end position="523"/>
    </location>
</feature>
<dbReference type="SUPFAM" id="SSF54373">
    <property type="entry name" value="FAD-linked reductases, C-terminal domain"/>
    <property type="match status" value="1"/>
</dbReference>
<dbReference type="PROSITE" id="PS50800">
    <property type="entry name" value="SAP"/>
    <property type="match status" value="1"/>
</dbReference>
<protein>
    <recommendedName>
        <fullName evidence="2">SAP domain-containing protein</fullName>
    </recommendedName>
</protein>
<evidence type="ECO:0000313" key="3">
    <source>
        <dbReference type="EMBL" id="CAK9092065.1"/>
    </source>
</evidence>
<dbReference type="InterPro" id="IPR036188">
    <property type="entry name" value="FAD/NAD-bd_sf"/>
</dbReference>
<dbReference type="PANTHER" id="PTHR10742:SF410">
    <property type="entry name" value="LYSINE-SPECIFIC HISTONE DEMETHYLASE 2"/>
    <property type="match status" value="1"/>
</dbReference>
<evidence type="ECO:0000313" key="4">
    <source>
        <dbReference type="Proteomes" id="UP001642484"/>
    </source>
</evidence>
<reference evidence="3 4" key="1">
    <citation type="submission" date="2024-02" db="EMBL/GenBank/DDBJ databases">
        <authorList>
            <person name="Chen Y."/>
            <person name="Shah S."/>
            <person name="Dougan E. K."/>
            <person name="Thang M."/>
            <person name="Chan C."/>
        </authorList>
    </citation>
    <scope>NUCLEOTIDE SEQUENCE [LARGE SCALE GENOMIC DNA]</scope>
</reference>
<dbReference type="EMBL" id="CAXAMN010025029">
    <property type="protein sequence ID" value="CAK9092065.1"/>
    <property type="molecule type" value="Genomic_DNA"/>
</dbReference>
<dbReference type="InterPro" id="IPR003034">
    <property type="entry name" value="SAP_dom"/>
</dbReference>
<name>A0ABP0QXC8_9DINO</name>
<dbReference type="InterPro" id="IPR002372">
    <property type="entry name" value="PQQ_rpt_dom"/>
</dbReference>
<dbReference type="InterPro" id="IPR015943">
    <property type="entry name" value="WD40/YVTN_repeat-like_dom_sf"/>
</dbReference>
<dbReference type="SUPFAM" id="SSF51905">
    <property type="entry name" value="FAD/NAD(P)-binding domain"/>
    <property type="match status" value="1"/>
</dbReference>
<dbReference type="Gene3D" id="3.90.660.10">
    <property type="match status" value="1"/>
</dbReference>
<sequence>MARRGVLPLLLACLLAGVNFCPSSLQQRSRRTPRAALEETRVVKSDALEDLTEEKISVLKVTLLEARDRLGGRIRTEVFGDGAAVDLGAAWVHGASKQNPLLQMSKACGGKLVKTDWDNCILFEATGTTSESPEAKRLDEAELEEVEELHTHLMKLFQAKQSADRKAAKKGEGEDQSLMTSLRGLSSKRFKGMDHLDQRKRLLLLSQIAAETDQDYAATANELSSTWWDEDDEFPGDHCLWKDGYVSLINYLAQGLDVRLGTPVVKIDFSVPSHLTLHLSGGEQIDADYCICTLPLGVLKHHHESLFHPSLPDQNVDALRRLGVAAMEKVALRFEESFWEQMAPNVHCIYRMPTQEARRAPTALEASFCVSLKHVTGSNVLVVYYVTDTARHMATLEEEKLVPSTLALLQSMFPDMPEPLEVKRTTWDQDPFTCGAYSFNAVSCSSQHRLHLRSPVGLEGCPKRVHFAGEATSDRFPSTVHGAYLEGRRAAQEVPQLRAKLRDLGLDDQGIRKTLVERLLAAGRGLESSVAVSLQAPAVQFIVNASVGRMARVVGVRAGQLWVLGDFTGRSSGLDPLSGKLLWSSSSGLESISHTAVVPGSDLVLCASGWTGNVSAITGESACWSLDADVGEYARVAWSPASNLAIYAGGGRVHKVAGVDSGGSLRYCVDAGIGAVWSLCSSGSRVVCGGSWSRPEHTARVASLDAESGEVLFSSDPGVGRYIVTALSRDGGVAFCGGENGMVTALDSATGEVRFRAESSVEEVWHLEVTEELLLCSGGWSELMSALDLQGQHRWGPMNATVGKIFSLLQLPHDDLLLCGGSNSRVAGLQLSSGQLRFSVDLPDVGEIWSMAYDPSSRLLFCGGNKELVAAVQL</sequence>
<dbReference type="SUPFAM" id="SSF50998">
    <property type="entry name" value="Quinoprotein alcohol dehydrogenase-like"/>
    <property type="match status" value="1"/>
</dbReference>
<feature type="signal peptide" evidence="1">
    <location>
        <begin position="1"/>
        <end position="20"/>
    </location>
</feature>
<dbReference type="Pfam" id="PF01593">
    <property type="entry name" value="Amino_oxidase"/>
    <property type="match status" value="1"/>
</dbReference>
<keyword evidence="4" id="KW-1185">Reference proteome</keyword>
<dbReference type="Gene3D" id="2.130.10.10">
    <property type="entry name" value="YVTN repeat-like/Quinoprotein amine dehydrogenase"/>
    <property type="match status" value="1"/>
</dbReference>
<dbReference type="InterPro" id="IPR002937">
    <property type="entry name" value="Amino_oxidase"/>
</dbReference>